<dbReference type="GO" id="GO:0005576">
    <property type="term" value="C:extracellular region"/>
    <property type="evidence" value="ECO:0007669"/>
    <property type="project" value="TreeGrafter"/>
</dbReference>
<evidence type="ECO:0000256" key="3">
    <source>
        <dbReference type="ARBA" id="ARBA00022729"/>
    </source>
</evidence>
<accession>A0A157QPJ0</accession>
<evidence type="ECO:0000256" key="1">
    <source>
        <dbReference type="ARBA" id="ARBA00010333"/>
    </source>
</evidence>
<dbReference type="GO" id="GO:0006865">
    <property type="term" value="P:amino acid transport"/>
    <property type="evidence" value="ECO:0007669"/>
    <property type="project" value="TreeGrafter"/>
</dbReference>
<keyword evidence="3 4" id="KW-0732">Signal</keyword>
<sequence length="272" mass="29534">MKPFLAVAMTLLALSSTAQARDLKEIEGSKKLICGTQSASEPYAFQDPATRKFVGYDVDVCQALARGLGVELEHKPLSTEARIPELKMGRVDVVAGSMAYLPERATQVDYSVQYLQGSIKVLVRRDDRIDSLAKLEGKRICASKGSSSAALATRVLAKSQIVTYQDLATCYLGLQNGKVDGISAGELTLKRFEIESAKSGSAAVLVNEPLFTERIGVVVSKGNTELLEAINKVIARMDKDGELDGIYAKWLGKNSIYKLTRQFKVEPVAQAN</sequence>
<evidence type="ECO:0000313" key="7">
    <source>
        <dbReference type="Proteomes" id="UP000077037"/>
    </source>
</evidence>
<evidence type="ECO:0000259" key="5">
    <source>
        <dbReference type="SMART" id="SM00062"/>
    </source>
</evidence>
<dbReference type="AlphaFoldDB" id="A0A157QPJ0"/>
<feature type="signal peptide" evidence="4">
    <location>
        <begin position="1"/>
        <end position="20"/>
    </location>
</feature>
<organism evidence="6 7">
    <name type="scientific">Bordetella ansorpii</name>
    <dbReference type="NCBI Taxonomy" id="288768"/>
    <lineage>
        <taxon>Bacteria</taxon>
        <taxon>Pseudomonadati</taxon>
        <taxon>Pseudomonadota</taxon>
        <taxon>Betaproteobacteria</taxon>
        <taxon>Burkholderiales</taxon>
        <taxon>Alcaligenaceae</taxon>
        <taxon>Bordetella</taxon>
    </lineage>
</organism>
<dbReference type="Pfam" id="PF00497">
    <property type="entry name" value="SBP_bac_3"/>
    <property type="match status" value="1"/>
</dbReference>
<dbReference type="SMART" id="SM00062">
    <property type="entry name" value="PBPb"/>
    <property type="match status" value="1"/>
</dbReference>
<dbReference type="InterPro" id="IPR051455">
    <property type="entry name" value="Bact_solute-bind_prot3"/>
</dbReference>
<dbReference type="Gene3D" id="3.40.190.10">
    <property type="entry name" value="Periplasmic binding protein-like II"/>
    <property type="match status" value="2"/>
</dbReference>
<protein>
    <submittedName>
        <fullName evidence="6">Solute-binding protein</fullName>
    </submittedName>
</protein>
<dbReference type="RefSeq" id="WP_066417271.1">
    <property type="nucleotide sequence ID" value="NZ_FKBS01000025.1"/>
</dbReference>
<feature type="chain" id="PRO_5007615309" evidence="4">
    <location>
        <begin position="21"/>
        <end position="272"/>
    </location>
</feature>
<keyword evidence="2" id="KW-0813">Transport</keyword>
<dbReference type="EMBL" id="FKBS01000025">
    <property type="protein sequence ID" value="SAI47802.1"/>
    <property type="molecule type" value="Genomic_DNA"/>
</dbReference>
<reference evidence="6 7" key="1">
    <citation type="submission" date="2016-03" db="EMBL/GenBank/DDBJ databases">
        <authorList>
            <consortium name="Pathogen Informatics"/>
        </authorList>
    </citation>
    <scope>NUCLEOTIDE SEQUENCE [LARGE SCALE GENOMIC DNA]</scope>
    <source>
        <strain evidence="6 7">NCTC13364</strain>
    </source>
</reference>
<name>A0A157QPJ0_9BORD</name>
<dbReference type="SUPFAM" id="SSF53850">
    <property type="entry name" value="Periplasmic binding protein-like II"/>
    <property type="match status" value="1"/>
</dbReference>
<proteinExistence type="inferred from homology"/>
<dbReference type="PANTHER" id="PTHR30085:SF6">
    <property type="entry name" value="ABC TRANSPORTER GLUTAMINE-BINDING PROTEIN GLNH"/>
    <property type="match status" value="1"/>
</dbReference>
<dbReference type="PANTHER" id="PTHR30085">
    <property type="entry name" value="AMINO ACID ABC TRANSPORTER PERMEASE"/>
    <property type="match status" value="1"/>
</dbReference>
<evidence type="ECO:0000256" key="4">
    <source>
        <dbReference type="SAM" id="SignalP"/>
    </source>
</evidence>
<dbReference type="GO" id="GO:0030288">
    <property type="term" value="C:outer membrane-bounded periplasmic space"/>
    <property type="evidence" value="ECO:0007669"/>
    <property type="project" value="TreeGrafter"/>
</dbReference>
<evidence type="ECO:0000256" key="2">
    <source>
        <dbReference type="ARBA" id="ARBA00022448"/>
    </source>
</evidence>
<comment type="similarity">
    <text evidence="1">Belongs to the bacterial solute-binding protein 3 family.</text>
</comment>
<gene>
    <name evidence="6" type="primary">fliY_5</name>
    <name evidence="6" type="ORF">SAMEA1982600_03856</name>
</gene>
<evidence type="ECO:0000313" key="6">
    <source>
        <dbReference type="EMBL" id="SAI47802.1"/>
    </source>
</evidence>
<dbReference type="OrthoDB" id="7241844at2"/>
<dbReference type="InterPro" id="IPR001638">
    <property type="entry name" value="Solute-binding_3/MltF_N"/>
</dbReference>
<dbReference type="Proteomes" id="UP000077037">
    <property type="component" value="Unassembled WGS sequence"/>
</dbReference>
<feature type="domain" description="Solute-binding protein family 3/N-terminal" evidence="5">
    <location>
        <begin position="31"/>
        <end position="254"/>
    </location>
</feature>